<gene>
    <name evidence="14" type="ORF">FJM51_20900</name>
</gene>
<dbReference type="PANTHER" id="PTHR40659">
    <property type="entry name" value="NICKEL/COBALT EFFLUX SYSTEM RCNA"/>
    <property type="match status" value="1"/>
</dbReference>
<comment type="similarity">
    <text evidence="13">Belongs to the NiCoT transporter (TC 2.A.52) family.</text>
</comment>
<dbReference type="GO" id="GO:0046583">
    <property type="term" value="F:monoatomic cation efflux transmembrane transporter activity"/>
    <property type="evidence" value="ECO:0007669"/>
    <property type="project" value="TreeGrafter"/>
</dbReference>
<keyword evidence="6" id="KW-0533">Nickel</keyword>
<dbReference type="AlphaFoldDB" id="A0A501WIM5"/>
<keyword evidence="7 13" id="KW-0812">Transmembrane</keyword>
<feature type="transmembrane region" description="Helical" evidence="13">
    <location>
        <begin position="284"/>
        <end position="307"/>
    </location>
</feature>
<dbReference type="GO" id="GO:0010045">
    <property type="term" value="P:response to nickel cation"/>
    <property type="evidence" value="ECO:0007669"/>
    <property type="project" value="TreeGrafter"/>
</dbReference>
<evidence type="ECO:0000256" key="3">
    <source>
        <dbReference type="ARBA" id="ARBA00022426"/>
    </source>
</evidence>
<keyword evidence="15" id="KW-1185">Reference proteome</keyword>
<evidence type="ECO:0000256" key="7">
    <source>
        <dbReference type="ARBA" id="ARBA00022692"/>
    </source>
</evidence>
<dbReference type="OrthoDB" id="9812956at2"/>
<dbReference type="PANTHER" id="PTHR40659:SF1">
    <property type="entry name" value="NICKEL_COBALT EFFLUX SYSTEM RCNA"/>
    <property type="match status" value="1"/>
</dbReference>
<keyword evidence="5" id="KW-1003">Cell membrane</keyword>
<evidence type="ECO:0000256" key="11">
    <source>
        <dbReference type="ARBA" id="ARBA00023136"/>
    </source>
</evidence>
<dbReference type="GO" id="GO:0015099">
    <property type="term" value="F:nickel cation transmembrane transporter activity"/>
    <property type="evidence" value="ECO:0007669"/>
    <property type="project" value="UniProtKB-UniRule"/>
</dbReference>
<proteinExistence type="inferred from homology"/>
<keyword evidence="10" id="KW-0921">Nickel transport</keyword>
<feature type="transmembrane region" description="Helical" evidence="13">
    <location>
        <begin position="55"/>
        <end position="74"/>
    </location>
</feature>
<evidence type="ECO:0000256" key="8">
    <source>
        <dbReference type="ARBA" id="ARBA00022989"/>
    </source>
</evidence>
<protein>
    <recommendedName>
        <fullName evidence="13">Nickel/cobalt efflux system</fullName>
    </recommendedName>
</protein>
<evidence type="ECO:0000256" key="1">
    <source>
        <dbReference type="ARBA" id="ARBA00002510"/>
    </source>
</evidence>
<organism evidence="14 15">
    <name type="scientific">Amaricoccus solimangrovi</name>
    <dbReference type="NCBI Taxonomy" id="2589815"/>
    <lineage>
        <taxon>Bacteria</taxon>
        <taxon>Pseudomonadati</taxon>
        <taxon>Pseudomonadota</taxon>
        <taxon>Alphaproteobacteria</taxon>
        <taxon>Rhodobacterales</taxon>
        <taxon>Paracoccaceae</taxon>
        <taxon>Amaricoccus</taxon>
    </lineage>
</organism>
<sequence>MRKLTLAAGVLVAAVLAIAWLGGWIDWLTYAAINAQREFQTALAGAIDRLRAAEPGATLGLVGLCFGYGVLHAAGPGHGKLLVGGYALANRARAARLVAIALAASLAQAATAVVLVYAGVLLFSWTSRQMVGMAEQSMTVASYAAIGAIGLFVGIRGLKALAAAPDHAHAGGHSHSEHGPYRGHGDHACACGHSHGPDLASVERVRTLRDALPVIAAVAVRPCTGAIFLLILCWRIGADAAGIAGTFAMGLGTALVTVGAAFLAMTMREGAWASGLDTDTMRRVMGGAGVLVGLILVSTSALMLRVYL</sequence>
<comment type="subcellular location">
    <subcellularLocation>
        <location evidence="2 13">Cell membrane</location>
        <topology evidence="2 13">Multi-pass membrane protein</topology>
    </subcellularLocation>
</comment>
<comment type="caution">
    <text evidence="14">The sequence shown here is derived from an EMBL/GenBank/DDBJ whole genome shotgun (WGS) entry which is preliminary data.</text>
</comment>
<evidence type="ECO:0000256" key="9">
    <source>
        <dbReference type="ARBA" id="ARBA00023065"/>
    </source>
</evidence>
<dbReference type="InterPro" id="IPR051224">
    <property type="entry name" value="NiCoT_RcnA"/>
</dbReference>
<feature type="transmembrane region" description="Helical" evidence="13">
    <location>
        <begin position="95"/>
        <end position="120"/>
    </location>
</feature>
<dbReference type="Proteomes" id="UP000319255">
    <property type="component" value="Unassembled WGS sequence"/>
</dbReference>
<comment type="function">
    <text evidence="1">Efflux system for nickel and cobalt.</text>
</comment>
<dbReference type="GO" id="GO:0005886">
    <property type="term" value="C:plasma membrane"/>
    <property type="evidence" value="ECO:0007669"/>
    <property type="project" value="UniProtKB-SubCell"/>
</dbReference>
<evidence type="ECO:0000313" key="15">
    <source>
        <dbReference type="Proteomes" id="UP000319255"/>
    </source>
</evidence>
<feature type="transmembrane region" description="Helical" evidence="13">
    <location>
        <begin position="243"/>
        <end position="264"/>
    </location>
</feature>
<feature type="transmembrane region" description="Helical" evidence="13">
    <location>
        <begin position="140"/>
        <end position="158"/>
    </location>
</feature>
<keyword evidence="12" id="KW-0170">Cobalt</keyword>
<keyword evidence="9" id="KW-0406">Ion transport</keyword>
<dbReference type="RefSeq" id="WP_140456065.1">
    <property type="nucleotide sequence ID" value="NZ_VFRP01000036.1"/>
</dbReference>
<keyword evidence="8 13" id="KW-1133">Transmembrane helix</keyword>
<dbReference type="Pfam" id="PF03824">
    <property type="entry name" value="NicO"/>
    <property type="match status" value="1"/>
</dbReference>
<reference evidence="14 15" key="1">
    <citation type="submission" date="2019-06" db="EMBL/GenBank/DDBJ databases">
        <title>A novel bacterium of genus Amaricoccus, isolated from marine sediment.</title>
        <authorList>
            <person name="Huang H."/>
            <person name="Mo K."/>
            <person name="Hu Y."/>
        </authorList>
    </citation>
    <scope>NUCLEOTIDE SEQUENCE [LARGE SCALE GENOMIC DNA]</scope>
    <source>
        <strain evidence="14 15">HB172011</strain>
    </source>
</reference>
<keyword evidence="3" id="KW-0171">Cobalt transport</keyword>
<evidence type="ECO:0000256" key="2">
    <source>
        <dbReference type="ARBA" id="ARBA00004651"/>
    </source>
</evidence>
<feature type="transmembrane region" description="Helical" evidence="13">
    <location>
        <begin position="214"/>
        <end position="237"/>
    </location>
</feature>
<dbReference type="GO" id="GO:0006824">
    <property type="term" value="P:cobalt ion transport"/>
    <property type="evidence" value="ECO:0007669"/>
    <property type="project" value="UniProtKB-KW"/>
</dbReference>
<evidence type="ECO:0000256" key="12">
    <source>
        <dbReference type="ARBA" id="ARBA00023285"/>
    </source>
</evidence>
<evidence type="ECO:0000256" key="10">
    <source>
        <dbReference type="ARBA" id="ARBA00023112"/>
    </source>
</evidence>
<evidence type="ECO:0000313" key="14">
    <source>
        <dbReference type="EMBL" id="TPE46997.1"/>
    </source>
</evidence>
<evidence type="ECO:0000256" key="13">
    <source>
        <dbReference type="RuleBase" id="RU362101"/>
    </source>
</evidence>
<evidence type="ECO:0000256" key="4">
    <source>
        <dbReference type="ARBA" id="ARBA00022448"/>
    </source>
</evidence>
<dbReference type="EMBL" id="VFRP01000036">
    <property type="protein sequence ID" value="TPE46997.1"/>
    <property type="molecule type" value="Genomic_DNA"/>
</dbReference>
<name>A0A501WIM5_9RHOB</name>
<evidence type="ECO:0000256" key="6">
    <source>
        <dbReference type="ARBA" id="ARBA00022596"/>
    </source>
</evidence>
<accession>A0A501WIM5</accession>
<dbReference type="InterPro" id="IPR011541">
    <property type="entry name" value="Ni/Co_transpt_high_affinity"/>
</dbReference>
<keyword evidence="11 13" id="KW-0472">Membrane</keyword>
<dbReference type="GO" id="GO:0032025">
    <property type="term" value="P:response to cobalt ion"/>
    <property type="evidence" value="ECO:0007669"/>
    <property type="project" value="TreeGrafter"/>
</dbReference>
<keyword evidence="4 13" id="KW-0813">Transport</keyword>
<evidence type="ECO:0000256" key="5">
    <source>
        <dbReference type="ARBA" id="ARBA00022475"/>
    </source>
</evidence>